<name>A0AAD7GNW6_MYCRO</name>
<organism evidence="2 3">
    <name type="scientific">Mycena rosella</name>
    <name type="common">Pink bonnet</name>
    <name type="synonym">Agaricus rosellus</name>
    <dbReference type="NCBI Taxonomy" id="1033263"/>
    <lineage>
        <taxon>Eukaryota</taxon>
        <taxon>Fungi</taxon>
        <taxon>Dikarya</taxon>
        <taxon>Basidiomycota</taxon>
        <taxon>Agaricomycotina</taxon>
        <taxon>Agaricomycetes</taxon>
        <taxon>Agaricomycetidae</taxon>
        <taxon>Agaricales</taxon>
        <taxon>Marasmiineae</taxon>
        <taxon>Mycenaceae</taxon>
        <taxon>Mycena</taxon>
    </lineage>
</organism>
<protein>
    <submittedName>
        <fullName evidence="2">Uncharacterized protein</fullName>
    </submittedName>
</protein>
<gene>
    <name evidence="2" type="ORF">B0H17DRAFT_402440</name>
</gene>
<proteinExistence type="predicted"/>
<dbReference type="Proteomes" id="UP001221757">
    <property type="component" value="Unassembled WGS sequence"/>
</dbReference>
<dbReference type="AlphaFoldDB" id="A0AAD7GNW6"/>
<dbReference type="EMBL" id="JARKIE010000034">
    <property type="protein sequence ID" value="KAJ7696588.1"/>
    <property type="molecule type" value="Genomic_DNA"/>
</dbReference>
<reference evidence="2" key="1">
    <citation type="submission" date="2023-03" db="EMBL/GenBank/DDBJ databases">
        <title>Massive genome expansion in bonnet fungi (Mycena s.s.) driven by repeated elements and novel gene families across ecological guilds.</title>
        <authorList>
            <consortium name="Lawrence Berkeley National Laboratory"/>
            <person name="Harder C.B."/>
            <person name="Miyauchi S."/>
            <person name="Viragh M."/>
            <person name="Kuo A."/>
            <person name="Thoen E."/>
            <person name="Andreopoulos B."/>
            <person name="Lu D."/>
            <person name="Skrede I."/>
            <person name="Drula E."/>
            <person name="Henrissat B."/>
            <person name="Morin E."/>
            <person name="Kohler A."/>
            <person name="Barry K."/>
            <person name="LaButti K."/>
            <person name="Morin E."/>
            <person name="Salamov A."/>
            <person name="Lipzen A."/>
            <person name="Mereny Z."/>
            <person name="Hegedus B."/>
            <person name="Baldrian P."/>
            <person name="Stursova M."/>
            <person name="Weitz H."/>
            <person name="Taylor A."/>
            <person name="Grigoriev I.V."/>
            <person name="Nagy L.G."/>
            <person name="Martin F."/>
            <person name="Kauserud H."/>
        </authorList>
    </citation>
    <scope>NUCLEOTIDE SEQUENCE</scope>
    <source>
        <strain evidence="2">CBHHK067</strain>
    </source>
</reference>
<sequence>MWYEPPHPPRSSVASGAACLFRAGLIMIYAAPVLVSAADIACMVELFQVHNGFSGSIIPRWFVAAVHGLKLDPTSDPARRSPTASQCDSVFGSPNCMRPSREWGPHIIFPDAVCFGAGLKMPVHRQGP</sequence>
<evidence type="ECO:0000256" key="1">
    <source>
        <dbReference type="SAM" id="MobiDB-lite"/>
    </source>
</evidence>
<keyword evidence="3" id="KW-1185">Reference proteome</keyword>
<evidence type="ECO:0000313" key="2">
    <source>
        <dbReference type="EMBL" id="KAJ7696588.1"/>
    </source>
</evidence>
<accession>A0AAD7GNW6</accession>
<feature type="region of interest" description="Disordered" evidence="1">
    <location>
        <begin position="72"/>
        <end position="94"/>
    </location>
</feature>
<comment type="caution">
    <text evidence="2">The sequence shown here is derived from an EMBL/GenBank/DDBJ whole genome shotgun (WGS) entry which is preliminary data.</text>
</comment>
<evidence type="ECO:0000313" key="3">
    <source>
        <dbReference type="Proteomes" id="UP001221757"/>
    </source>
</evidence>